<dbReference type="Pfam" id="PF00498">
    <property type="entry name" value="FHA"/>
    <property type="match status" value="1"/>
</dbReference>
<accession>A0A3B0V4V6</accession>
<dbReference type="InterPro" id="IPR016032">
    <property type="entry name" value="Sig_transdc_resp-reg_C-effctor"/>
</dbReference>
<dbReference type="Gene3D" id="1.10.10.10">
    <property type="entry name" value="Winged helix-like DNA-binding domain superfamily/Winged helix DNA-binding domain"/>
    <property type="match status" value="1"/>
</dbReference>
<feature type="domain" description="FHA" evidence="2">
    <location>
        <begin position="26"/>
        <end position="75"/>
    </location>
</feature>
<dbReference type="PROSITE" id="PS50006">
    <property type="entry name" value="FHA_DOMAIN"/>
    <property type="match status" value="1"/>
</dbReference>
<proteinExistence type="predicted"/>
<dbReference type="EMBL" id="UOEU01000582">
    <property type="protein sequence ID" value="VAW35413.1"/>
    <property type="molecule type" value="Genomic_DNA"/>
</dbReference>
<dbReference type="InterPro" id="IPR036388">
    <property type="entry name" value="WH-like_DNA-bd_sf"/>
</dbReference>
<dbReference type="Gene3D" id="2.60.200.20">
    <property type="match status" value="1"/>
</dbReference>
<evidence type="ECO:0008006" key="5">
    <source>
        <dbReference type="Google" id="ProtNLM"/>
    </source>
</evidence>
<dbReference type="CDD" id="cd00060">
    <property type="entry name" value="FHA"/>
    <property type="match status" value="1"/>
</dbReference>
<evidence type="ECO:0000313" key="4">
    <source>
        <dbReference type="EMBL" id="VAW35413.1"/>
    </source>
</evidence>
<dbReference type="InterPro" id="IPR008984">
    <property type="entry name" value="SMAD_FHA_dom_sf"/>
</dbReference>
<dbReference type="InterPro" id="IPR000253">
    <property type="entry name" value="FHA_dom"/>
</dbReference>
<keyword evidence="1" id="KW-0238">DNA-binding</keyword>
<dbReference type="AlphaFoldDB" id="A0A3B0V4V6"/>
<protein>
    <recommendedName>
        <fullName evidence="5">FHA domain-containing protein</fullName>
    </recommendedName>
</protein>
<dbReference type="GO" id="GO:0006355">
    <property type="term" value="P:regulation of DNA-templated transcription"/>
    <property type="evidence" value="ECO:0007669"/>
    <property type="project" value="InterPro"/>
</dbReference>
<dbReference type="InterPro" id="IPR001867">
    <property type="entry name" value="OmpR/PhoB-type_DNA-bd"/>
</dbReference>
<evidence type="ECO:0000259" key="3">
    <source>
        <dbReference type="PROSITE" id="PS51755"/>
    </source>
</evidence>
<evidence type="ECO:0000256" key="1">
    <source>
        <dbReference type="ARBA" id="ARBA00023125"/>
    </source>
</evidence>
<dbReference type="SUPFAM" id="SSF49879">
    <property type="entry name" value="SMAD/FHA domain"/>
    <property type="match status" value="1"/>
</dbReference>
<dbReference type="GO" id="GO:0000160">
    <property type="term" value="P:phosphorelay signal transduction system"/>
    <property type="evidence" value="ECO:0007669"/>
    <property type="project" value="InterPro"/>
</dbReference>
<dbReference type="SMART" id="SM00862">
    <property type="entry name" value="Trans_reg_C"/>
    <property type="match status" value="1"/>
</dbReference>
<dbReference type="SMART" id="SM00240">
    <property type="entry name" value="FHA"/>
    <property type="match status" value="1"/>
</dbReference>
<dbReference type="SUPFAM" id="SSF46894">
    <property type="entry name" value="C-terminal effector domain of the bipartite response regulators"/>
    <property type="match status" value="1"/>
</dbReference>
<dbReference type="PROSITE" id="PS51755">
    <property type="entry name" value="OMPR_PHOB"/>
    <property type="match status" value="1"/>
</dbReference>
<evidence type="ECO:0000259" key="2">
    <source>
        <dbReference type="PROSITE" id="PS50006"/>
    </source>
</evidence>
<sequence>MDEKPVLVAREGQLVGQRWTIENDEFIIGRGSDCQIILPERQVSRHHVKILHEDGRYILHDLGSRNGTHLNGTQFEGQIQLQDGDEISIALCVKLVFVGTDATLPLTFEPPTQEGDMQLDVARRAVIINGKTLNPPLSLAQFRLLEMLYNGAGAVATRDDIVAVVWPGTEGLGVSEQAIDALVRRLRDRLVELDEYNYIVTIRGHGFQIDNEPH</sequence>
<dbReference type="CDD" id="cd00383">
    <property type="entry name" value="trans_reg_C"/>
    <property type="match status" value="1"/>
</dbReference>
<feature type="domain" description="OmpR/PhoB-type" evidence="3">
    <location>
        <begin position="109"/>
        <end position="211"/>
    </location>
</feature>
<dbReference type="Pfam" id="PF00486">
    <property type="entry name" value="Trans_reg_C"/>
    <property type="match status" value="1"/>
</dbReference>
<organism evidence="4">
    <name type="scientific">hydrothermal vent metagenome</name>
    <dbReference type="NCBI Taxonomy" id="652676"/>
    <lineage>
        <taxon>unclassified sequences</taxon>
        <taxon>metagenomes</taxon>
        <taxon>ecological metagenomes</taxon>
    </lineage>
</organism>
<gene>
    <name evidence="4" type="ORF">MNBD_CHLOROFLEXI01-1955</name>
</gene>
<name>A0A3B0V4V6_9ZZZZ</name>
<reference evidence="4" key="1">
    <citation type="submission" date="2018-06" db="EMBL/GenBank/DDBJ databases">
        <authorList>
            <person name="Zhirakovskaya E."/>
        </authorList>
    </citation>
    <scope>NUCLEOTIDE SEQUENCE</scope>
</reference>
<dbReference type="GO" id="GO:0003677">
    <property type="term" value="F:DNA binding"/>
    <property type="evidence" value="ECO:0007669"/>
    <property type="project" value="UniProtKB-KW"/>
</dbReference>